<dbReference type="FunFam" id="3.40.30.10:FF:000001">
    <property type="entry name" value="Thioredoxin"/>
    <property type="match status" value="1"/>
</dbReference>
<evidence type="ECO:0000256" key="9">
    <source>
        <dbReference type="PIRSR" id="PIRSR000077-4"/>
    </source>
</evidence>
<dbReference type="CDD" id="cd02947">
    <property type="entry name" value="TRX_family"/>
    <property type="match status" value="1"/>
</dbReference>
<dbReference type="GO" id="GO:0045454">
    <property type="term" value="P:cell redox homeostasis"/>
    <property type="evidence" value="ECO:0007669"/>
    <property type="project" value="TreeGrafter"/>
</dbReference>
<evidence type="ECO:0000256" key="8">
    <source>
        <dbReference type="PIRSR" id="PIRSR000077-1"/>
    </source>
</evidence>
<dbReference type="GO" id="GO:0015035">
    <property type="term" value="F:protein-disulfide reductase activity"/>
    <property type="evidence" value="ECO:0007669"/>
    <property type="project" value="UniProtKB-UniRule"/>
</dbReference>
<dbReference type="InterPro" id="IPR013766">
    <property type="entry name" value="Thioredoxin_domain"/>
</dbReference>
<accession>B6YQZ1</accession>
<evidence type="ECO:0000256" key="6">
    <source>
        <dbReference type="NCBIfam" id="TIGR01068"/>
    </source>
</evidence>
<dbReference type="Pfam" id="PF00085">
    <property type="entry name" value="Thioredoxin"/>
    <property type="match status" value="1"/>
</dbReference>
<feature type="active site" description="Nucleophile" evidence="8">
    <location>
        <position position="32"/>
    </location>
</feature>
<feature type="active site" description="Nucleophile" evidence="8">
    <location>
        <position position="29"/>
    </location>
</feature>
<gene>
    <name evidence="11" type="ordered locus">CFPG_350</name>
</gene>
<dbReference type="InterPro" id="IPR017937">
    <property type="entry name" value="Thioredoxin_CS"/>
</dbReference>
<evidence type="ECO:0000256" key="1">
    <source>
        <dbReference type="ARBA" id="ARBA00008987"/>
    </source>
</evidence>
<evidence type="ECO:0000256" key="3">
    <source>
        <dbReference type="ARBA" id="ARBA00022982"/>
    </source>
</evidence>
<feature type="site" description="Contributes to redox potential value" evidence="8">
    <location>
        <position position="30"/>
    </location>
</feature>
<dbReference type="PROSITE" id="PS00194">
    <property type="entry name" value="THIOREDOXIN_1"/>
    <property type="match status" value="1"/>
</dbReference>
<dbReference type="SUPFAM" id="SSF52833">
    <property type="entry name" value="Thioredoxin-like"/>
    <property type="match status" value="1"/>
</dbReference>
<name>B6YQZ1_AZOPC</name>
<dbReference type="HOGENOM" id="CLU_090389_10_1_10"/>
<dbReference type="NCBIfam" id="TIGR01068">
    <property type="entry name" value="thioredoxin"/>
    <property type="match status" value="1"/>
</dbReference>
<dbReference type="PRINTS" id="PR00421">
    <property type="entry name" value="THIOREDOXIN"/>
</dbReference>
<evidence type="ECO:0000256" key="2">
    <source>
        <dbReference type="ARBA" id="ARBA00022448"/>
    </source>
</evidence>
<keyword evidence="12" id="KW-1185">Reference proteome</keyword>
<feature type="site" description="Deprotonates C-terminal active site Cys" evidence="8">
    <location>
        <position position="23"/>
    </location>
</feature>
<keyword evidence="5 9" id="KW-0676">Redox-active center</keyword>
<dbReference type="AlphaFoldDB" id="B6YQZ1"/>
<dbReference type="STRING" id="511995.CFPG_350"/>
<evidence type="ECO:0000256" key="7">
    <source>
        <dbReference type="PIRNR" id="PIRNR000077"/>
    </source>
</evidence>
<reference evidence="12" key="1">
    <citation type="journal article" date="2008" name="Science">
        <title>Genome of an endosymbiont coupling N2 fixation to cellulolysis within RT protist cells in termite gut.</title>
        <authorList>
            <person name="Hongoh Y."/>
            <person name="Sharma V.K."/>
            <person name="Prakash T."/>
            <person name="Noda S."/>
            <person name="Toh H."/>
            <person name="Taylor T.D."/>
            <person name="Kudo T."/>
            <person name="Sakaki Y."/>
            <person name="Toyoda A."/>
            <person name="Hattori M."/>
            <person name="Ohkuma M."/>
        </authorList>
    </citation>
    <scope>NUCLEOTIDE SEQUENCE [LARGE SCALE GENOMIC DNA]</scope>
</reference>
<dbReference type="InterPro" id="IPR005746">
    <property type="entry name" value="Thioredoxin"/>
</dbReference>
<dbReference type="Gene3D" id="3.40.30.10">
    <property type="entry name" value="Glutaredoxin"/>
    <property type="match status" value="1"/>
</dbReference>
<dbReference type="PIRSF" id="PIRSF000077">
    <property type="entry name" value="Thioredoxin"/>
    <property type="match status" value="1"/>
</dbReference>
<comment type="similarity">
    <text evidence="1 7">Belongs to the thioredoxin family.</text>
</comment>
<dbReference type="InterPro" id="IPR036249">
    <property type="entry name" value="Thioredoxin-like_sf"/>
</dbReference>
<evidence type="ECO:0000256" key="5">
    <source>
        <dbReference type="ARBA" id="ARBA00023284"/>
    </source>
</evidence>
<dbReference type="GO" id="GO:0005829">
    <property type="term" value="C:cytosol"/>
    <property type="evidence" value="ECO:0007669"/>
    <property type="project" value="TreeGrafter"/>
</dbReference>
<keyword evidence="2" id="KW-0813">Transport</keyword>
<feature type="disulfide bond" description="Redox-active" evidence="9">
    <location>
        <begin position="29"/>
        <end position="32"/>
    </location>
</feature>
<evidence type="ECO:0000313" key="12">
    <source>
        <dbReference type="Proteomes" id="UP000000723"/>
    </source>
</evidence>
<dbReference type="KEGG" id="aps:CFPG_350"/>
<dbReference type="PANTHER" id="PTHR45663">
    <property type="entry name" value="GEO12009P1"/>
    <property type="match status" value="1"/>
</dbReference>
<keyword evidence="3" id="KW-0249">Electron transport</keyword>
<evidence type="ECO:0000256" key="4">
    <source>
        <dbReference type="ARBA" id="ARBA00023157"/>
    </source>
</evidence>
<dbReference type="eggNOG" id="COG3118">
    <property type="taxonomic scope" value="Bacteria"/>
</dbReference>
<evidence type="ECO:0000313" key="11">
    <source>
        <dbReference type="EMBL" id="BAG83613.1"/>
    </source>
</evidence>
<dbReference type="PANTHER" id="PTHR45663:SF11">
    <property type="entry name" value="GEO12009P1"/>
    <property type="match status" value="1"/>
</dbReference>
<sequence>MAIQITDNNFNELLASTKPLIVDFWAEWCAPCRMIAPIIEELASEYKERVIIGKVNVDQNEELSSKYNIRSIPTLLFFKNGELVDKQIGGTSKNDIEVKIKTLL</sequence>
<proteinExistence type="inferred from homology"/>
<evidence type="ECO:0000259" key="10">
    <source>
        <dbReference type="PROSITE" id="PS51352"/>
    </source>
</evidence>
<organism evidence="11 12">
    <name type="scientific">Azobacteroides pseudotrichonymphae genomovar. CFP2</name>
    <dbReference type="NCBI Taxonomy" id="511995"/>
    <lineage>
        <taxon>Bacteria</taxon>
        <taxon>Pseudomonadati</taxon>
        <taxon>Bacteroidota</taxon>
        <taxon>Bacteroidia</taxon>
        <taxon>Bacteroidales</taxon>
        <taxon>Candidatus Azobacteroides</taxon>
    </lineage>
</organism>
<feature type="site" description="Contributes to redox potential value" evidence="8">
    <location>
        <position position="31"/>
    </location>
</feature>
<dbReference type="RefSeq" id="WP_012573374.1">
    <property type="nucleotide sequence ID" value="NC_011565.1"/>
</dbReference>
<dbReference type="PROSITE" id="PS51352">
    <property type="entry name" value="THIOREDOXIN_2"/>
    <property type="match status" value="1"/>
</dbReference>
<feature type="domain" description="Thioredoxin" evidence="10">
    <location>
        <begin position="1"/>
        <end position="104"/>
    </location>
</feature>
<protein>
    <recommendedName>
        <fullName evidence="6 7">Thioredoxin</fullName>
    </recommendedName>
</protein>
<dbReference type="Proteomes" id="UP000000723">
    <property type="component" value="Chromosome"/>
</dbReference>
<keyword evidence="4 9" id="KW-1015">Disulfide bond</keyword>
<dbReference type="OrthoDB" id="9790390at2"/>
<dbReference type="EMBL" id="AP010656">
    <property type="protein sequence ID" value="BAG83613.1"/>
    <property type="molecule type" value="Genomic_DNA"/>
</dbReference>